<feature type="compositionally biased region" description="Low complexity" evidence="4">
    <location>
        <begin position="123"/>
        <end position="140"/>
    </location>
</feature>
<dbReference type="Proteomes" id="UP001281003">
    <property type="component" value="Unassembled WGS sequence"/>
</dbReference>
<sequence>MPQEEHLTIYRDGTLGRTLIEAVDELIVVGRFPILPGAVRDHPISLPDSDPAGSEATDPIDLTGTPAKTTNTTDSSSPSTATNNSSSPGASSSTAPTSPINGSDTFTNTNIPSTPPSSPPVAPTTTKPSTSEQQQQQPSQIFNPAVTQKLTTSLLTHFDRVIAQTLATHDDVVKKAPPIKMKGKLESYRNVDDIWKMWVKDVEMVVGDVKRKRKPRPSKAKGAKGAKATKEGGTNGKRTRDEVGDGQEKDGEGEGEERAGKRRKGDAGEAQAVVDGEEGNGVIKIEKLLIIACNGKGEGEDWRKKKNKK</sequence>
<proteinExistence type="predicted"/>
<evidence type="ECO:0000313" key="5">
    <source>
        <dbReference type="EMBL" id="KAK3403433.1"/>
    </source>
</evidence>
<feature type="compositionally biased region" description="Basic and acidic residues" evidence="4">
    <location>
        <begin position="238"/>
        <end position="259"/>
    </location>
</feature>
<dbReference type="GO" id="GO:0006367">
    <property type="term" value="P:transcription initiation at RNA polymerase II promoter"/>
    <property type="evidence" value="ECO:0007669"/>
    <property type="project" value="InterPro"/>
</dbReference>
<dbReference type="InterPro" id="IPR003194">
    <property type="entry name" value="TFIIA_gsu"/>
</dbReference>
<reference evidence="5" key="2">
    <citation type="submission" date="2023-07" db="EMBL/GenBank/DDBJ databases">
        <authorList>
            <consortium name="Lawrence Berkeley National Laboratory"/>
            <person name="Haridas S."/>
            <person name="Hensen N."/>
            <person name="Bonometti L."/>
            <person name="Westerberg I."/>
            <person name="Brannstrom I.O."/>
            <person name="Guillou S."/>
            <person name="Cros-Aarteil S."/>
            <person name="Calhoun S."/>
            <person name="Kuo A."/>
            <person name="Mondo S."/>
            <person name="Pangilinan J."/>
            <person name="Riley R."/>
            <person name="LaButti K."/>
            <person name="Andreopoulos B."/>
            <person name="Lipzen A."/>
            <person name="Chen C."/>
            <person name="Yanf M."/>
            <person name="Daum C."/>
            <person name="Ng V."/>
            <person name="Clum A."/>
            <person name="Steindorff A."/>
            <person name="Ohm R."/>
            <person name="Martin F."/>
            <person name="Silar P."/>
            <person name="Natvig D."/>
            <person name="Lalanne C."/>
            <person name="Gautier V."/>
            <person name="Ament-velasquez S.L."/>
            <person name="Kruys A."/>
            <person name="Hutchinson M.I."/>
            <person name="Powell A.J."/>
            <person name="Barry K."/>
            <person name="Miller A.N."/>
            <person name="Grigoriev I.V."/>
            <person name="Debuchy R."/>
            <person name="Gladieux P."/>
            <person name="Thoren M.H."/>
            <person name="Johannesson H."/>
        </authorList>
    </citation>
    <scope>NUCLEOTIDE SEQUENCE</scope>
    <source>
        <strain evidence="5">FGSC 1904</strain>
    </source>
</reference>
<feature type="region of interest" description="Disordered" evidence="4">
    <location>
        <begin position="43"/>
        <end position="141"/>
    </location>
</feature>
<dbReference type="AlphaFoldDB" id="A0AAE0UGP1"/>
<protein>
    <submittedName>
        <fullName evidence="5">Uncharacterized protein</fullName>
    </submittedName>
</protein>
<gene>
    <name evidence="5" type="ORF">B0T20DRAFT_450310</name>
</gene>
<feature type="region of interest" description="Disordered" evidence="4">
    <location>
        <begin position="210"/>
        <end position="277"/>
    </location>
</feature>
<dbReference type="Gene3D" id="2.30.18.10">
    <property type="entry name" value="Transcription factor IIA (TFIIA), beta-barrel domain"/>
    <property type="match status" value="1"/>
</dbReference>
<feature type="compositionally biased region" description="Basic residues" evidence="4">
    <location>
        <begin position="210"/>
        <end position="224"/>
    </location>
</feature>
<name>A0AAE0UGP1_SORBR</name>
<organism evidence="5 6">
    <name type="scientific">Sordaria brevicollis</name>
    <dbReference type="NCBI Taxonomy" id="83679"/>
    <lineage>
        <taxon>Eukaryota</taxon>
        <taxon>Fungi</taxon>
        <taxon>Dikarya</taxon>
        <taxon>Ascomycota</taxon>
        <taxon>Pezizomycotina</taxon>
        <taxon>Sordariomycetes</taxon>
        <taxon>Sordariomycetidae</taxon>
        <taxon>Sordariales</taxon>
        <taxon>Sordariaceae</taxon>
        <taxon>Sordaria</taxon>
    </lineage>
</organism>
<keyword evidence="6" id="KW-1185">Reference proteome</keyword>
<dbReference type="PANTHER" id="PTHR10966">
    <property type="entry name" value="TRANSCRIPTION INITIATION FACTOR IIA SUBUNIT 2"/>
    <property type="match status" value="1"/>
</dbReference>
<evidence type="ECO:0000256" key="3">
    <source>
        <dbReference type="ARBA" id="ARBA00023242"/>
    </source>
</evidence>
<keyword evidence="2" id="KW-0804">Transcription</keyword>
<evidence type="ECO:0000256" key="1">
    <source>
        <dbReference type="ARBA" id="ARBA00004123"/>
    </source>
</evidence>
<dbReference type="EMBL" id="JAUTDP010000001">
    <property type="protein sequence ID" value="KAK3403433.1"/>
    <property type="molecule type" value="Genomic_DNA"/>
</dbReference>
<dbReference type="GO" id="GO:0005672">
    <property type="term" value="C:transcription factor TFIIA complex"/>
    <property type="evidence" value="ECO:0007669"/>
    <property type="project" value="InterPro"/>
</dbReference>
<feature type="compositionally biased region" description="Pro residues" evidence="4">
    <location>
        <begin position="113"/>
        <end position="122"/>
    </location>
</feature>
<evidence type="ECO:0000313" key="6">
    <source>
        <dbReference type="Proteomes" id="UP001281003"/>
    </source>
</evidence>
<reference evidence="5" key="1">
    <citation type="journal article" date="2023" name="Mol. Phylogenet. Evol.">
        <title>Genome-scale phylogeny and comparative genomics of the fungal order Sordariales.</title>
        <authorList>
            <person name="Hensen N."/>
            <person name="Bonometti L."/>
            <person name="Westerberg I."/>
            <person name="Brannstrom I.O."/>
            <person name="Guillou S."/>
            <person name="Cros-Aarteil S."/>
            <person name="Calhoun S."/>
            <person name="Haridas S."/>
            <person name="Kuo A."/>
            <person name="Mondo S."/>
            <person name="Pangilinan J."/>
            <person name="Riley R."/>
            <person name="LaButti K."/>
            <person name="Andreopoulos B."/>
            <person name="Lipzen A."/>
            <person name="Chen C."/>
            <person name="Yan M."/>
            <person name="Daum C."/>
            <person name="Ng V."/>
            <person name="Clum A."/>
            <person name="Steindorff A."/>
            <person name="Ohm R.A."/>
            <person name="Martin F."/>
            <person name="Silar P."/>
            <person name="Natvig D.O."/>
            <person name="Lalanne C."/>
            <person name="Gautier V."/>
            <person name="Ament-Velasquez S.L."/>
            <person name="Kruys A."/>
            <person name="Hutchinson M.I."/>
            <person name="Powell A.J."/>
            <person name="Barry K."/>
            <person name="Miller A.N."/>
            <person name="Grigoriev I.V."/>
            <person name="Debuchy R."/>
            <person name="Gladieux P."/>
            <person name="Hiltunen Thoren M."/>
            <person name="Johannesson H."/>
        </authorList>
    </citation>
    <scope>NUCLEOTIDE SEQUENCE</scope>
    <source>
        <strain evidence="5">FGSC 1904</strain>
    </source>
</reference>
<dbReference type="InterPro" id="IPR009088">
    <property type="entry name" value="TFIIA_b-brl"/>
</dbReference>
<evidence type="ECO:0000256" key="4">
    <source>
        <dbReference type="SAM" id="MobiDB-lite"/>
    </source>
</evidence>
<keyword evidence="3" id="KW-0539">Nucleus</keyword>
<feature type="compositionally biased region" description="Polar residues" evidence="4">
    <location>
        <begin position="99"/>
        <end position="111"/>
    </location>
</feature>
<comment type="caution">
    <text evidence="5">The sequence shown here is derived from an EMBL/GenBank/DDBJ whole genome shotgun (WGS) entry which is preliminary data.</text>
</comment>
<comment type="subcellular location">
    <subcellularLocation>
        <location evidence="1">Nucleus</location>
    </subcellularLocation>
</comment>
<dbReference type="SUPFAM" id="SSF50784">
    <property type="entry name" value="Transcription factor IIA (TFIIA), beta-barrel domain"/>
    <property type="match status" value="1"/>
</dbReference>
<accession>A0AAE0UGP1</accession>
<evidence type="ECO:0000256" key="2">
    <source>
        <dbReference type="ARBA" id="ARBA00023163"/>
    </source>
</evidence>
<feature type="compositionally biased region" description="Low complexity" evidence="4">
    <location>
        <begin position="69"/>
        <end position="98"/>
    </location>
</feature>